<organism evidence="14 15">
    <name type="scientific">Thermopolyspora flexuosa</name>
    <dbReference type="NCBI Taxonomy" id="103836"/>
    <lineage>
        <taxon>Bacteria</taxon>
        <taxon>Bacillati</taxon>
        <taxon>Actinomycetota</taxon>
        <taxon>Actinomycetes</taxon>
        <taxon>Streptosporangiales</taxon>
        <taxon>Streptosporangiaceae</taxon>
        <taxon>Thermopolyspora</taxon>
    </lineage>
</organism>
<accession>A0A543J377</accession>
<dbReference type="HAMAP" id="MF_00188">
    <property type="entry name" value="Pept_M48_protease_HtpX"/>
    <property type="match status" value="1"/>
</dbReference>
<feature type="transmembrane region" description="Helical" evidence="12">
    <location>
        <begin position="33"/>
        <end position="50"/>
    </location>
</feature>
<dbReference type="InterPro" id="IPR050083">
    <property type="entry name" value="HtpX_protease"/>
</dbReference>
<feature type="transmembrane region" description="Helical" evidence="12">
    <location>
        <begin position="142"/>
        <end position="165"/>
    </location>
</feature>
<keyword evidence="14" id="KW-0346">Stress response</keyword>
<reference evidence="14 15" key="1">
    <citation type="submission" date="2019-06" db="EMBL/GenBank/DDBJ databases">
        <title>Sequencing the genomes of 1000 actinobacteria strains.</title>
        <authorList>
            <person name="Klenk H.-P."/>
        </authorList>
    </citation>
    <scope>NUCLEOTIDE SEQUENCE [LARGE SCALE GENOMIC DNA]</scope>
    <source>
        <strain evidence="14 15">DSM 43186</strain>
    </source>
</reference>
<evidence type="ECO:0000256" key="6">
    <source>
        <dbReference type="ARBA" id="ARBA00022723"/>
    </source>
</evidence>
<evidence type="ECO:0000256" key="4">
    <source>
        <dbReference type="ARBA" id="ARBA00022670"/>
    </source>
</evidence>
<dbReference type="OrthoDB" id="15218at2"/>
<dbReference type="Pfam" id="PF01435">
    <property type="entry name" value="Peptidase_M48"/>
    <property type="match status" value="1"/>
</dbReference>
<keyword evidence="15" id="KW-1185">Reference proteome</keyword>
<keyword evidence="4 12" id="KW-0645">Protease</keyword>
<keyword evidence="6 12" id="KW-0479">Metal-binding</keyword>
<evidence type="ECO:0000256" key="3">
    <source>
        <dbReference type="ARBA" id="ARBA00022475"/>
    </source>
</evidence>
<dbReference type="AlphaFoldDB" id="A0A543J377"/>
<gene>
    <name evidence="12" type="primary">htpX</name>
    <name evidence="14" type="ORF">FHX40_4048</name>
</gene>
<dbReference type="InterPro" id="IPR022919">
    <property type="entry name" value="Pept_M48_protease_HtpX"/>
</dbReference>
<feature type="binding site" evidence="12">
    <location>
        <position position="132"/>
    </location>
    <ligand>
        <name>Zn(2+)</name>
        <dbReference type="ChEBI" id="CHEBI:29105"/>
        <note>catalytic</note>
    </ligand>
</feature>
<sequence>MHHNGLRTAVLLGALSALILALGAWLGGNAGVQIAILVALLTNGIAYFFSDRIALSAMRARPVSEVEQPTLYRIVRELSTQARQPMPRLYLSPTMQPNAFATGRNPRNAAVCVTHGLLAMLNERELRGVIAHELSHVYNRDILISSVAGALATIITYFSYIAMFFGGSSDDDDGPGLLGALLMMILGPVAATMIQLAISRAREYQADESGALLTGDPLGLASALRKIEMGTRRIPLPEDTRIASASHMMIANPFRGVGIGRLFSTHPSTSERVARLERMAGYRR</sequence>
<keyword evidence="9 12" id="KW-1133">Transmembrane helix</keyword>
<evidence type="ECO:0000313" key="14">
    <source>
        <dbReference type="EMBL" id="TQM77286.1"/>
    </source>
</evidence>
<keyword evidence="7 12" id="KW-0378">Hydrolase</keyword>
<keyword evidence="5 12" id="KW-0812">Transmembrane</keyword>
<name>A0A543J377_9ACTN</name>
<evidence type="ECO:0000256" key="12">
    <source>
        <dbReference type="HAMAP-Rule" id="MF_00188"/>
    </source>
</evidence>
<dbReference type="Gene3D" id="3.30.2010.10">
    <property type="entry name" value="Metalloproteases ('zincins'), catalytic domain"/>
    <property type="match status" value="1"/>
</dbReference>
<dbReference type="Proteomes" id="UP000319213">
    <property type="component" value="Unassembled WGS sequence"/>
</dbReference>
<evidence type="ECO:0000256" key="2">
    <source>
        <dbReference type="ARBA" id="ARBA00009779"/>
    </source>
</evidence>
<dbReference type="GO" id="GO:0004222">
    <property type="term" value="F:metalloendopeptidase activity"/>
    <property type="evidence" value="ECO:0007669"/>
    <property type="project" value="UniProtKB-UniRule"/>
</dbReference>
<evidence type="ECO:0000256" key="11">
    <source>
        <dbReference type="ARBA" id="ARBA00023136"/>
    </source>
</evidence>
<feature type="active site" evidence="12">
    <location>
        <position position="133"/>
    </location>
</feature>
<dbReference type="GO" id="GO:0008270">
    <property type="term" value="F:zinc ion binding"/>
    <property type="evidence" value="ECO:0007669"/>
    <property type="project" value="UniProtKB-UniRule"/>
</dbReference>
<evidence type="ECO:0000256" key="7">
    <source>
        <dbReference type="ARBA" id="ARBA00022801"/>
    </source>
</evidence>
<protein>
    <recommendedName>
        <fullName evidence="12">Protease HtpX homolog</fullName>
        <ecNumber evidence="12">3.4.24.-</ecNumber>
    </recommendedName>
</protein>
<evidence type="ECO:0000256" key="9">
    <source>
        <dbReference type="ARBA" id="ARBA00022989"/>
    </source>
</evidence>
<dbReference type="NCBIfam" id="NF002839">
    <property type="entry name" value="PRK03072.1"/>
    <property type="match status" value="1"/>
</dbReference>
<dbReference type="PANTHER" id="PTHR43221:SF1">
    <property type="entry name" value="PROTEASE HTPX"/>
    <property type="match status" value="1"/>
</dbReference>
<evidence type="ECO:0000256" key="10">
    <source>
        <dbReference type="ARBA" id="ARBA00023049"/>
    </source>
</evidence>
<evidence type="ECO:0000259" key="13">
    <source>
        <dbReference type="Pfam" id="PF01435"/>
    </source>
</evidence>
<dbReference type="InterPro" id="IPR001915">
    <property type="entry name" value="Peptidase_M48"/>
</dbReference>
<keyword evidence="3 12" id="KW-1003">Cell membrane</keyword>
<feature type="binding site" evidence="12">
    <location>
        <position position="203"/>
    </location>
    <ligand>
        <name>Zn(2+)</name>
        <dbReference type="ChEBI" id="CHEBI:29105"/>
        <note>catalytic</note>
    </ligand>
</feature>
<feature type="binding site" evidence="12">
    <location>
        <position position="136"/>
    </location>
    <ligand>
        <name>Zn(2+)</name>
        <dbReference type="ChEBI" id="CHEBI:29105"/>
        <note>catalytic</note>
    </ligand>
</feature>
<comment type="cofactor">
    <cofactor evidence="12">
        <name>Zn(2+)</name>
        <dbReference type="ChEBI" id="CHEBI:29105"/>
    </cofactor>
    <text evidence="12">Binds 1 zinc ion per subunit.</text>
</comment>
<dbReference type="GO" id="GO:0006508">
    <property type="term" value="P:proteolysis"/>
    <property type="evidence" value="ECO:0007669"/>
    <property type="project" value="UniProtKB-KW"/>
</dbReference>
<evidence type="ECO:0000256" key="8">
    <source>
        <dbReference type="ARBA" id="ARBA00022833"/>
    </source>
</evidence>
<dbReference type="GO" id="GO:0005886">
    <property type="term" value="C:plasma membrane"/>
    <property type="evidence" value="ECO:0007669"/>
    <property type="project" value="UniProtKB-SubCell"/>
</dbReference>
<comment type="similarity">
    <text evidence="2 12">Belongs to the peptidase M48B family.</text>
</comment>
<evidence type="ECO:0000313" key="15">
    <source>
        <dbReference type="Proteomes" id="UP000319213"/>
    </source>
</evidence>
<dbReference type="CDD" id="cd07336">
    <property type="entry name" value="M48B_HtpX_like"/>
    <property type="match status" value="1"/>
</dbReference>
<dbReference type="EMBL" id="VFPQ01000001">
    <property type="protein sequence ID" value="TQM77286.1"/>
    <property type="molecule type" value="Genomic_DNA"/>
</dbReference>
<keyword evidence="11 12" id="KW-0472">Membrane</keyword>
<dbReference type="RefSeq" id="WP_142261043.1">
    <property type="nucleotide sequence ID" value="NZ_BMPV01000002.1"/>
</dbReference>
<comment type="caution">
    <text evidence="14">The sequence shown here is derived from an EMBL/GenBank/DDBJ whole genome shotgun (WGS) entry which is preliminary data.</text>
</comment>
<keyword evidence="8 12" id="KW-0862">Zinc</keyword>
<feature type="domain" description="Peptidase M48" evidence="13">
    <location>
        <begin position="67"/>
        <end position="279"/>
    </location>
</feature>
<proteinExistence type="inferred from homology"/>
<keyword evidence="10 12" id="KW-0482">Metalloprotease</keyword>
<feature type="transmembrane region" description="Helical" evidence="12">
    <location>
        <begin position="177"/>
        <end position="198"/>
    </location>
</feature>
<comment type="subcellular location">
    <subcellularLocation>
        <location evidence="1 12">Cell membrane</location>
        <topology evidence="1 12">Multi-pass membrane protein</topology>
    </subcellularLocation>
</comment>
<dbReference type="PANTHER" id="PTHR43221">
    <property type="entry name" value="PROTEASE HTPX"/>
    <property type="match status" value="1"/>
</dbReference>
<dbReference type="EC" id="3.4.24.-" evidence="12"/>
<evidence type="ECO:0000256" key="5">
    <source>
        <dbReference type="ARBA" id="ARBA00022692"/>
    </source>
</evidence>
<evidence type="ECO:0000256" key="1">
    <source>
        <dbReference type="ARBA" id="ARBA00004651"/>
    </source>
</evidence>